<dbReference type="SUPFAM" id="SSF88723">
    <property type="entry name" value="PIN domain-like"/>
    <property type="match status" value="1"/>
</dbReference>
<proteinExistence type="inferred from homology"/>
<evidence type="ECO:0000256" key="1">
    <source>
        <dbReference type="ARBA" id="ARBA00009495"/>
    </source>
</evidence>
<protein>
    <recommendedName>
        <fullName evidence="4">Constitutive coactivator of PPAR-gamma-like protein 1</fullName>
    </recommendedName>
</protein>
<feature type="compositionally biased region" description="Basic and acidic residues" evidence="2">
    <location>
        <begin position="918"/>
        <end position="927"/>
    </location>
</feature>
<accession>A0AAW2I4X8</accession>
<dbReference type="PANTHER" id="PTHR15976">
    <property type="entry name" value="CONSTITUTIVE COACTIVATOR OF PEROXISOME PROLIFERATOR-ACTIVATED RECEPTOR GAMMA"/>
    <property type="match status" value="1"/>
</dbReference>
<feature type="region of interest" description="Disordered" evidence="2">
    <location>
        <begin position="335"/>
        <end position="374"/>
    </location>
</feature>
<gene>
    <name evidence="3" type="ORF">PYX00_004350</name>
</gene>
<dbReference type="InterPro" id="IPR029060">
    <property type="entry name" value="PIN-like_dom_sf"/>
</dbReference>
<dbReference type="CDD" id="cd18672">
    <property type="entry name" value="PIN_FAM120B-like"/>
    <property type="match status" value="1"/>
</dbReference>
<dbReference type="EMBL" id="JARGDH010000002">
    <property type="protein sequence ID" value="KAL0276883.1"/>
    <property type="molecule type" value="Genomic_DNA"/>
</dbReference>
<reference evidence="3" key="1">
    <citation type="journal article" date="2024" name="Gigascience">
        <title>Chromosome-level genome of the poultry shaft louse Menopon gallinae provides insight into the host-switching and adaptive evolution of parasitic lice.</title>
        <authorList>
            <person name="Xu Y."/>
            <person name="Ma L."/>
            <person name="Liu S."/>
            <person name="Liang Y."/>
            <person name="Liu Q."/>
            <person name="He Z."/>
            <person name="Tian L."/>
            <person name="Duan Y."/>
            <person name="Cai W."/>
            <person name="Li H."/>
            <person name="Song F."/>
        </authorList>
    </citation>
    <scope>NUCLEOTIDE SEQUENCE</scope>
    <source>
        <strain evidence="3">Cailab_2023a</strain>
    </source>
</reference>
<dbReference type="GO" id="GO:0005634">
    <property type="term" value="C:nucleus"/>
    <property type="evidence" value="ECO:0007669"/>
    <property type="project" value="TreeGrafter"/>
</dbReference>
<dbReference type="InterPro" id="IPR026784">
    <property type="entry name" value="Coact_PPARg"/>
</dbReference>
<feature type="region of interest" description="Disordered" evidence="2">
    <location>
        <begin position="421"/>
        <end position="466"/>
    </location>
</feature>
<comment type="similarity">
    <text evidence="1">Belongs to the constitutive coactivator of PPAR-gamma family.</text>
</comment>
<organism evidence="3">
    <name type="scientific">Menopon gallinae</name>
    <name type="common">poultry shaft louse</name>
    <dbReference type="NCBI Taxonomy" id="328185"/>
    <lineage>
        <taxon>Eukaryota</taxon>
        <taxon>Metazoa</taxon>
        <taxon>Ecdysozoa</taxon>
        <taxon>Arthropoda</taxon>
        <taxon>Hexapoda</taxon>
        <taxon>Insecta</taxon>
        <taxon>Pterygota</taxon>
        <taxon>Neoptera</taxon>
        <taxon>Paraneoptera</taxon>
        <taxon>Psocodea</taxon>
        <taxon>Troctomorpha</taxon>
        <taxon>Phthiraptera</taxon>
        <taxon>Amblycera</taxon>
        <taxon>Menoponidae</taxon>
        <taxon>Menopon</taxon>
    </lineage>
</organism>
<dbReference type="AlphaFoldDB" id="A0AAW2I4X8"/>
<sequence length="949" mass="106391">MGVQNLQNFLEAGHVEGGAVPVELLKIARSFQRPVNQNRSNPNNKKLSLILDAECCLSRLYGGYFSDWTCGGQWNRMFQYLSHLIMTCQNGNIELTVAFNGALEPQRFHEWAKKQLKNKSKANLVLQHLQNKGTPPPKVWWIAPVCLITSLRMALRYYNVPVIFSMDDHHQEVIAYCRENNLHGVIGDDPEYIVFNPPRYFSAANLKLTYWGLIETKEFLISHLAKGLGLSTEKLCILAALLGNHLLLEKELASFHTSIDVCPSKNPLEATVRGVAAYVKTLENTDNLEALAVHIFGNGVDQAQKREAFVESVQYYLSGTKEGFLKYKPRKGRKSKILGQRENDKKKKTGTNNSESDKNESDKNESVDNSRFASETVESEAGSIAAYKIATAAVAQPAKFTQQLEGDEAEETKAEIEKDKAIANGDEEILQNGNIANNSSVSLKPGKPDSPRGSSPNLVKQPKIPSIPPDVLRTACERHQKGLMSPYIYQILTQGEIKLPVLIEEEISRDWQSIHSVYKPIRKNVYAILFNLHHQMYIANKENYETNEEGTNNTPEILVREWVCTAMNQYTEPEIVKAEPVGWPVPTIQRLWFGFSVGDMRRRLRAYLTCMKSDSQLMVCSAYVPQHLLVMATVLRYLMQVKPPILRKAELDSFIVTAFSPDLMNAEMTQELQLEVVSSRAVQLGTLFMQGVETALLANDACGAPIPWLMCCPWLYFDGKLFHSILSKTERVKTIWELCNHRQDIISKVERMKNAIVENLTVQYARRPMHAMPGIPYPPVTSIPSAGYNPALDMIRRNNPRGLPRRPIPSRGGQLEIGGVVVGNWGPNPSLNRARLATPQIAEVGGVRNFNRNNFHTERPGFPAYKGFNKRRPGTGAKKNKTKKADKKKEPRGRGITDANTNIEKVGDTLGTSSSEDAGEHFEDAALNDIEKKVAEMGLERGQGDHSLQ</sequence>
<comment type="caution">
    <text evidence="3">The sequence shown here is derived from an EMBL/GenBank/DDBJ whole genome shotgun (WGS) entry which is preliminary data.</text>
</comment>
<dbReference type="Gene3D" id="3.40.50.1010">
    <property type="entry name" value="5'-nuclease"/>
    <property type="match status" value="1"/>
</dbReference>
<evidence type="ECO:0008006" key="4">
    <source>
        <dbReference type="Google" id="ProtNLM"/>
    </source>
</evidence>
<feature type="compositionally biased region" description="Polar residues" evidence="2">
    <location>
        <begin position="431"/>
        <end position="442"/>
    </location>
</feature>
<dbReference type="FunFam" id="3.40.50.1010:FF:000009">
    <property type="entry name" value="Constitutive coactivator of PPAR-gamma-like protein 1"/>
    <property type="match status" value="1"/>
</dbReference>
<feature type="compositionally biased region" description="Basic and acidic residues" evidence="2">
    <location>
        <begin position="355"/>
        <end position="368"/>
    </location>
</feature>
<feature type="compositionally biased region" description="Basic residues" evidence="2">
    <location>
        <begin position="868"/>
        <end position="886"/>
    </location>
</feature>
<name>A0AAW2I4X8_9NEOP</name>
<dbReference type="PANTHER" id="PTHR15976:SF16">
    <property type="entry name" value="ASTEROID DOMAIN-CONTAINING PROTEIN"/>
    <property type="match status" value="1"/>
</dbReference>
<feature type="region of interest" description="Disordered" evidence="2">
    <location>
        <begin position="852"/>
        <end position="927"/>
    </location>
</feature>
<evidence type="ECO:0000313" key="3">
    <source>
        <dbReference type="EMBL" id="KAL0276883.1"/>
    </source>
</evidence>
<evidence type="ECO:0000256" key="2">
    <source>
        <dbReference type="SAM" id="MobiDB-lite"/>
    </source>
</evidence>